<sequence length="78" mass="8831">MRSNLSSKNALFRLAFGIALLLFGLSKTNKNSLLYLCFILVGSLKTAEGLLRYCPLKDYQMKHHVHTHQQPDDVINPS</sequence>
<keyword evidence="3" id="KW-1185">Reference proteome</keyword>
<feature type="domain" description="Inner membrane protein YgaP-like transmembrane" evidence="1">
    <location>
        <begin position="1"/>
        <end position="56"/>
    </location>
</feature>
<dbReference type="RefSeq" id="WP_035419943.1">
    <property type="nucleotide sequence ID" value="NZ_JAFBCV010000006.1"/>
</dbReference>
<name>A0ABS2SUT1_9BACI</name>
<dbReference type="Proteomes" id="UP001179280">
    <property type="component" value="Unassembled WGS sequence"/>
</dbReference>
<dbReference type="InterPro" id="IPR021309">
    <property type="entry name" value="YgaP-like_TM"/>
</dbReference>
<organism evidence="2 3">
    <name type="scientific">Shouchella xiaoxiensis</name>
    <dbReference type="NCBI Taxonomy" id="766895"/>
    <lineage>
        <taxon>Bacteria</taxon>
        <taxon>Bacillati</taxon>
        <taxon>Bacillota</taxon>
        <taxon>Bacilli</taxon>
        <taxon>Bacillales</taxon>
        <taxon>Bacillaceae</taxon>
        <taxon>Shouchella</taxon>
    </lineage>
</organism>
<dbReference type="Pfam" id="PF11127">
    <property type="entry name" value="YgaP-like_TM"/>
    <property type="match status" value="1"/>
</dbReference>
<evidence type="ECO:0000313" key="3">
    <source>
        <dbReference type="Proteomes" id="UP001179280"/>
    </source>
</evidence>
<protein>
    <recommendedName>
        <fullName evidence="1">Inner membrane protein YgaP-like transmembrane domain-containing protein</fullName>
    </recommendedName>
</protein>
<comment type="caution">
    <text evidence="2">The sequence shown here is derived from an EMBL/GenBank/DDBJ whole genome shotgun (WGS) entry which is preliminary data.</text>
</comment>
<reference evidence="2" key="1">
    <citation type="submission" date="2021-01" db="EMBL/GenBank/DDBJ databases">
        <title>Genomic Encyclopedia of Type Strains, Phase IV (KMG-IV): sequencing the most valuable type-strain genomes for metagenomic binning, comparative biology and taxonomic classification.</title>
        <authorList>
            <person name="Goeker M."/>
        </authorList>
    </citation>
    <scope>NUCLEOTIDE SEQUENCE</scope>
    <source>
        <strain evidence="2">DSM 21943</strain>
    </source>
</reference>
<dbReference type="EMBL" id="JAFBCV010000006">
    <property type="protein sequence ID" value="MBM7839000.1"/>
    <property type="molecule type" value="Genomic_DNA"/>
</dbReference>
<evidence type="ECO:0000259" key="1">
    <source>
        <dbReference type="Pfam" id="PF11127"/>
    </source>
</evidence>
<accession>A0ABS2SUT1</accession>
<gene>
    <name evidence="2" type="ORF">JOC54_002270</name>
</gene>
<evidence type="ECO:0000313" key="2">
    <source>
        <dbReference type="EMBL" id="MBM7839000.1"/>
    </source>
</evidence>
<proteinExistence type="predicted"/>